<sequence length="397" mass="45209">MGKNGAKVLKRIVIYTLILFFMGLPTFFWVTYRLEVKRAFYPIESAAAYFTIQCSEVAPGWMYEALEYAIFEGWALANQLAYVSPEGELHHCESGWLGPVIFSSKIDKNTRFRFASMSKLFVADTALEFINDELLKLDDDLIKFLPALNEVQDRRVEQIKVEQLLTHSAGFDRERSGDPMFTPWRKPWCPYQPERLASLTLDFYPGERFVYSNLGYCFLGIVVEQVSGQEFKDLISTRYALKSKRVKFVENEYFPDEVEYDFRNSNFFGREYTSSFDFHALSSSAGLSGNASALADKVNIMLSRKPLNLLSGFPVKNCDVGLLENCFGYGLFEYRLDDQSFSVYIQSGHLFGMAGSVVIDEFGGVTVRLGNGAPNGPANDGMNKFLYKTLANYYNQY</sequence>
<dbReference type="InterPro" id="IPR001466">
    <property type="entry name" value="Beta-lactam-related"/>
</dbReference>
<dbReference type="PANTHER" id="PTHR43283">
    <property type="entry name" value="BETA-LACTAMASE-RELATED"/>
    <property type="match status" value="1"/>
</dbReference>
<protein>
    <submittedName>
        <fullName evidence="3">Beta-lactamase family protein</fullName>
    </submittedName>
</protein>
<evidence type="ECO:0000313" key="3">
    <source>
        <dbReference type="EMBL" id="WKD48616.1"/>
    </source>
</evidence>
<evidence type="ECO:0000256" key="1">
    <source>
        <dbReference type="SAM" id="Phobius"/>
    </source>
</evidence>
<proteinExistence type="predicted"/>
<keyword evidence="1" id="KW-0812">Transmembrane</keyword>
<dbReference type="InterPro" id="IPR012338">
    <property type="entry name" value="Beta-lactam/transpept-like"/>
</dbReference>
<dbReference type="InterPro" id="IPR050789">
    <property type="entry name" value="Diverse_Enzym_Activities"/>
</dbReference>
<dbReference type="Proteomes" id="UP001321520">
    <property type="component" value="Chromosome"/>
</dbReference>
<evidence type="ECO:0000259" key="2">
    <source>
        <dbReference type="Pfam" id="PF00144"/>
    </source>
</evidence>
<reference evidence="3 4" key="1">
    <citation type="submission" date="2022-05" db="EMBL/GenBank/DDBJ databases">
        <title>Microbulbifer sp. nov., isolated from sponge.</title>
        <authorList>
            <person name="Gao L."/>
        </authorList>
    </citation>
    <scope>NUCLEOTIDE SEQUENCE [LARGE SCALE GENOMIC DNA]</scope>
    <source>
        <strain evidence="3 4">MI-G</strain>
    </source>
</reference>
<dbReference type="Gene3D" id="3.40.710.10">
    <property type="entry name" value="DD-peptidase/beta-lactamase superfamily"/>
    <property type="match status" value="1"/>
</dbReference>
<dbReference type="EMBL" id="CP098023">
    <property type="protein sequence ID" value="WKD48616.1"/>
    <property type="molecule type" value="Genomic_DNA"/>
</dbReference>
<keyword evidence="1" id="KW-1133">Transmembrane helix</keyword>
<feature type="transmembrane region" description="Helical" evidence="1">
    <location>
        <begin position="12"/>
        <end position="32"/>
    </location>
</feature>
<feature type="domain" description="Beta-lactamase-related" evidence="2">
    <location>
        <begin position="105"/>
        <end position="238"/>
    </location>
</feature>
<accession>A0ABY9E9M4</accession>
<keyword evidence="4" id="KW-1185">Reference proteome</keyword>
<dbReference type="SUPFAM" id="SSF56601">
    <property type="entry name" value="beta-lactamase/transpeptidase-like"/>
    <property type="match status" value="1"/>
</dbReference>
<name>A0ABY9E9M4_9GAMM</name>
<dbReference type="PANTHER" id="PTHR43283:SF3">
    <property type="entry name" value="BETA-LACTAMASE FAMILY PROTEIN (AFU_ORTHOLOGUE AFUA_5G07500)"/>
    <property type="match status" value="1"/>
</dbReference>
<dbReference type="RefSeq" id="WP_301414383.1">
    <property type="nucleotide sequence ID" value="NZ_CP098023.1"/>
</dbReference>
<gene>
    <name evidence="3" type="ORF">M8T91_11870</name>
</gene>
<keyword evidence="1" id="KW-0472">Membrane</keyword>
<dbReference type="Pfam" id="PF00144">
    <property type="entry name" value="Beta-lactamase"/>
    <property type="match status" value="1"/>
</dbReference>
<evidence type="ECO:0000313" key="4">
    <source>
        <dbReference type="Proteomes" id="UP001321520"/>
    </source>
</evidence>
<organism evidence="3 4">
    <name type="scientific">Microbulbifer spongiae</name>
    <dbReference type="NCBI Taxonomy" id="2944933"/>
    <lineage>
        <taxon>Bacteria</taxon>
        <taxon>Pseudomonadati</taxon>
        <taxon>Pseudomonadota</taxon>
        <taxon>Gammaproteobacteria</taxon>
        <taxon>Cellvibrionales</taxon>
        <taxon>Microbulbiferaceae</taxon>
        <taxon>Microbulbifer</taxon>
    </lineage>
</organism>